<dbReference type="GO" id="GO:0022900">
    <property type="term" value="P:electron transport chain"/>
    <property type="evidence" value="ECO:0007669"/>
    <property type="project" value="InterPro"/>
</dbReference>
<organism evidence="10 11">
    <name type="scientific">Astrephomene gubernaculifera</name>
    <dbReference type="NCBI Taxonomy" id="47775"/>
    <lineage>
        <taxon>Eukaryota</taxon>
        <taxon>Viridiplantae</taxon>
        <taxon>Chlorophyta</taxon>
        <taxon>core chlorophytes</taxon>
        <taxon>Chlorophyceae</taxon>
        <taxon>CS clade</taxon>
        <taxon>Chlamydomonadales</taxon>
        <taxon>Astrephomenaceae</taxon>
        <taxon>Astrephomene</taxon>
    </lineage>
</organism>
<keyword evidence="4 8" id="KW-0479">Metal-binding</keyword>
<dbReference type="GO" id="GO:0009507">
    <property type="term" value="C:chloroplast"/>
    <property type="evidence" value="ECO:0007669"/>
    <property type="project" value="UniProtKB-SubCell"/>
</dbReference>
<evidence type="ECO:0000256" key="4">
    <source>
        <dbReference type="ARBA" id="ARBA00022723"/>
    </source>
</evidence>
<accession>A0AAD3HU69</accession>
<comment type="function">
    <text evidence="8">Ferredoxins are iron-sulfur proteins that transfer electrons in a wide variety of metabolic reactions.</text>
</comment>
<dbReference type="InterPro" id="IPR010241">
    <property type="entry name" value="Fd_pln"/>
</dbReference>
<dbReference type="CDD" id="cd00207">
    <property type="entry name" value="fer2"/>
    <property type="match status" value="1"/>
</dbReference>
<keyword evidence="6 8" id="KW-0408">Iron</keyword>
<evidence type="ECO:0000256" key="2">
    <source>
        <dbReference type="ARBA" id="ARBA00022448"/>
    </source>
</evidence>
<dbReference type="InterPro" id="IPR023383">
    <property type="entry name" value="Ferredoxin_transit_pept"/>
</dbReference>
<keyword evidence="8" id="KW-0150">Chloroplast</keyword>
<dbReference type="SUPFAM" id="SSF54292">
    <property type="entry name" value="2Fe-2S ferredoxin-like"/>
    <property type="match status" value="1"/>
</dbReference>
<proteinExistence type="inferred from homology"/>
<dbReference type="GO" id="GO:0046872">
    <property type="term" value="F:metal ion binding"/>
    <property type="evidence" value="ECO:0007669"/>
    <property type="project" value="UniProtKB-KW"/>
</dbReference>
<dbReference type="NCBIfam" id="TIGR02008">
    <property type="entry name" value="fdx_plant"/>
    <property type="match status" value="1"/>
</dbReference>
<comment type="subcellular location">
    <subcellularLocation>
        <location evidence="8">Plastid</location>
        <location evidence="8">Chloroplast</location>
    </subcellularLocation>
</comment>
<keyword evidence="5 8" id="KW-0249">Electron transport</keyword>
<feature type="domain" description="2Fe-2S ferredoxin-type" evidence="9">
    <location>
        <begin position="34"/>
        <end position="124"/>
    </location>
</feature>
<evidence type="ECO:0000256" key="6">
    <source>
        <dbReference type="ARBA" id="ARBA00023004"/>
    </source>
</evidence>
<dbReference type="InterPro" id="IPR006058">
    <property type="entry name" value="2Fe2S_fd_BS"/>
</dbReference>
<comment type="similarity">
    <text evidence="1 8">Belongs to the 2Fe2S plant-type ferredoxin family.</text>
</comment>
<dbReference type="InterPro" id="IPR001041">
    <property type="entry name" value="2Fe-2S_ferredoxin-type"/>
</dbReference>
<evidence type="ECO:0000313" key="11">
    <source>
        <dbReference type="Proteomes" id="UP001054857"/>
    </source>
</evidence>
<dbReference type="InterPro" id="IPR012675">
    <property type="entry name" value="Beta-grasp_dom_sf"/>
</dbReference>
<dbReference type="Pfam" id="PF00111">
    <property type="entry name" value="Fer2"/>
    <property type="match status" value="1"/>
</dbReference>
<reference evidence="10 11" key="1">
    <citation type="journal article" date="2021" name="Sci. Rep.">
        <title>Genome sequencing of the multicellular alga Astrephomene provides insights into convergent evolution of germ-soma differentiation.</title>
        <authorList>
            <person name="Yamashita S."/>
            <person name="Yamamoto K."/>
            <person name="Matsuzaki R."/>
            <person name="Suzuki S."/>
            <person name="Yamaguchi H."/>
            <person name="Hirooka S."/>
            <person name="Minakuchi Y."/>
            <person name="Miyagishima S."/>
            <person name="Kawachi M."/>
            <person name="Toyoda A."/>
            <person name="Nozaki H."/>
        </authorList>
    </citation>
    <scope>NUCLEOTIDE SEQUENCE [LARGE SCALE GENOMIC DNA]</scope>
    <source>
        <strain evidence="10 11">NIES-4017</strain>
    </source>
</reference>
<dbReference type="PANTHER" id="PTHR43112">
    <property type="entry name" value="FERREDOXIN"/>
    <property type="match status" value="1"/>
</dbReference>
<dbReference type="FunFam" id="3.10.20.30:FF:000014">
    <property type="entry name" value="Ferredoxin"/>
    <property type="match status" value="1"/>
</dbReference>
<dbReference type="PROSITE" id="PS00197">
    <property type="entry name" value="2FE2S_FER_1"/>
    <property type="match status" value="1"/>
</dbReference>
<keyword evidence="8" id="KW-0934">Plastid</keyword>
<keyword evidence="3 8" id="KW-0001">2Fe-2S</keyword>
<sequence>MAMAMRSSFAARVAGSRPAVRGARPASRMTVMAYKVTLKTPAGDKTIECKPDVYILDAAEEAGLDLPYSCRAGACSSCAGMVVEGSVDQGDQSFLDDSQMEKGFVLTCVAYPTSDVTIVTHQEEKLY</sequence>
<dbReference type="EMBL" id="BMAR01000071">
    <property type="protein sequence ID" value="GFR52775.1"/>
    <property type="molecule type" value="Genomic_DNA"/>
</dbReference>
<dbReference type="PROSITE" id="PS51085">
    <property type="entry name" value="2FE2S_FER_2"/>
    <property type="match status" value="1"/>
</dbReference>
<dbReference type="PANTHER" id="PTHR43112:SF3">
    <property type="entry name" value="FERREDOXIN-2, CHLOROPLASTIC"/>
    <property type="match status" value="1"/>
</dbReference>
<keyword evidence="7 8" id="KW-0411">Iron-sulfur</keyword>
<name>A0AAD3HU69_9CHLO</name>
<dbReference type="Pfam" id="PF11591">
    <property type="entry name" value="2Fe-2S_Ferredox"/>
    <property type="match status" value="1"/>
</dbReference>
<evidence type="ECO:0000256" key="3">
    <source>
        <dbReference type="ARBA" id="ARBA00022714"/>
    </source>
</evidence>
<evidence type="ECO:0000256" key="8">
    <source>
        <dbReference type="RuleBase" id="RU364001"/>
    </source>
</evidence>
<dbReference type="GO" id="GO:0009055">
    <property type="term" value="F:electron transfer activity"/>
    <property type="evidence" value="ECO:0007669"/>
    <property type="project" value="InterPro"/>
</dbReference>
<keyword evidence="11" id="KW-1185">Reference proteome</keyword>
<evidence type="ECO:0000313" key="10">
    <source>
        <dbReference type="EMBL" id="GFR52775.1"/>
    </source>
</evidence>
<dbReference type="Gene3D" id="3.10.20.30">
    <property type="match status" value="1"/>
</dbReference>
<comment type="caution">
    <text evidence="10">The sequence shown here is derived from an EMBL/GenBank/DDBJ whole genome shotgun (WGS) entry which is preliminary data.</text>
</comment>
<dbReference type="InterPro" id="IPR036010">
    <property type="entry name" value="2Fe-2S_ferredoxin-like_sf"/>
</dbReference>
<evidence type="ECO:0000256" key="5">
    <source>
        <dbReference type="ARBA" id="ARBA00022982"/>
    </source>
</evidence>
<protein>
    <recommendedName>
        <fullName evidence="8">Ferredoxin</fullName>
    </recommendedName>
</protein>
<dbReference type="Proteomes" id="UP001054857">
    <property type="component" value="Unassembled WGS sequence"/>
</dbReference>
<dbReference type="AlphaFoldDB" id="A0AAD3HU69"/>
<comment type="cofactor">
    <cofactor evidence="8">
        <name>[2Fe-2S] cluster</name>
        <dbReference type="ChEBI" id="CHEBI:190135"/>
    </cofactor>
    <text evidence="8">Binds 1 [2Fe-2S] cluster.</text>
</comment>
<evidence type="ECO:0000256" key="7">
    <source>
        <dbReference type="ARBA" id="ARBA00023014"/>
    </source>
</evidence>
<evidence type="ECO:0000259" key="9">
    <source>
        <dbReference type="PROSITE" id="PS51085"/>
    </source>
</evidence>
<evidence type="ECO:0000256" key="1">
    <source>
        <dbReference type="ARBA" id="ARBA00007874"/>
    </source>
</evidence>
<keyword evidence="2 8" id="KW-0813">Transport</keyword>
<gene>
    <name evidence="10" type="ORF">Agub_g15387</name>
</gene>
<dbReference type="GO" id="GO:0051537">
    <property type="term" value="F:2 iron, 2 sulfur cluster binding"/>
    <property type="evidence" value="ECO:0007669"/>
    <property type="project" value="UniProtKB-KW"/>
</dbReference>